<evidence type="ECO:0000313" key="4">
    <source>
        <dbReference type="Proteomes" id="UP001432322"/>
    </source>
</evidence>
<dbReference type="SUPFAM" id="SSF81383">
    <property type="entry name" value="F-box domain"/>
    <property type="match status" value="1"/>
</dbReference>
<accession>A0AAV5V3H4</accession>
<name>A0AAV5V3H4_9BILA</name>
<keyword evidence="4" id="KW-1185">Reference proteome</keyword>
<dbReference type="AlphaFoldDB" id="A0AAV5V3H4"/>
<reference evidence="3" key="1">
    <citation type="submission" date="2023-10" db="EMBL/GenBank/DDBJ databases">
        <title>Genome assembly of Pristionchus species.</title>
        <authorList>
            <person name="Yoshida K."/>
            <person name="Sommer R.J."/>
        </authorList>
    </citation>
    <scope>NUCLEOTIDE SEQUENCE</scope>
    <source>
        <strain evidence="3">RS5133</strain>
    </source>
</reference>
<dbReference type="InterPro" id="IPR036047">
    <property type="entry name" value="F-box-like_dom_sf"/>
</dbReference>
<protein>
    <recommendedName>
        <fullName evidence="2">F-box domain-containing protein</fullName>
    </recommendedName>
</protein>
<feature type="non-terminal residue" evidence="3">
    <location>
        <position position="1"/>
    </location>
</feature>
<sequence length="362" mass="40189">SLKRVADTQDDGIPPKLNKNGESKEGNGKTVKSSLIDLPQEILIQIIQGSNLSLKDRANLRATCKYLESAVAKSEYSLVLWPGVLGTVVISQIVDTQGDGQVTTVVKGLRGSGQARYDIPFENDGFANFVRFIPRLCRRIHINYLIITEFNFKSLSSRENLAKMMTAFDMQGLKITVDAQNYDERMLNMISSARARSLNLNIKGVCPMAHSLLENLPPFESFAIYCGGASLALTNSTFLALVRTQCKSHLFAGTRLISPETILEARKIVAGRGGGVTFSLSLSKMEQLLTLMGVAMHTTRERHRLWSSNRDVMIIAGPGGEVMSRGFFESTKHHFSIYFDGTSLDFNWPTFDRDPLVNLHIH</sequence>
<evidence type="ECO:0000256" key="1">
    <source>
        <dbReference type="SAM" id="MobiDB-lite"/>
    </source>
</evidence>
<dbReference type="Proteomes" id="UP001432322">
    <property type="component" value="Unassembled WGS sequence"/>
</dbReference>
<dbReference type="Pfam" id="PF12937">
    <property type="entry name" value="F-box-like"/>
    <property type="match status" value="1"/>
</dbReference>
<organism evidence="3 4">
    <name type="scientific">Pristionchus fissidentatus</name>
    <dbReference type="NCBI Taxonomy" id="1538716"/>
    <lineage>
        <taxon>Eukaryota</taxon>
        <taxon>Metazoa</taxon>
        <taxon>Ecdysozoa</taxon>
        <taxon>Nematoda</taxon>
        <taxon>Chromadorea</taxon>
        <taxon>Rhabditida</taxon>
        <taxon>Rhabditina</taxon>
        <taxon>Diplogasteromorpha</taxon>
        <taxon>Diplogasteroidea</taxon>
        <taxon>Neodiplogasteridae</taxon>
        <taxon>Pristionchus</taxon>
    </lineage>
</organism>
<gene>
    <name evidence="3" type="ORF">PFISCL1PPCAC_4342</name>
</gene>
<evidence type="ECO:0000259" key="2">
    <source>
        <dbReference type="Pfam" id="PF12937"/>
    </source>
</evidence>
<feature type="domain" description="F-box" evidence="2">
    <location>
        <begin position="37"/>
        <end position="72"/>
    </location>
</feature>
<dbReference type="EMBL" id="BTSY01000002">
    <property type="protein sequence ID" value="GMT13045.1"/>
    <property type="molecule type" value="Genomic_DNA"/>
</dbReference>
<dbReference type="InterPro" id="IPR001810">
    <property type="entry name" value="F-box_dom"/>
</dbReference>
<comment type="caution">
    <text evidence="3">The sequence shown here is derived from an EMBL/GenBank/DDBJ whole genome shotgun (WGS) entry which is preliminary data.</text>
</comment>
<feature type="region of interest" description="Disordered" evidence="1">
    <location>
        <begin position="1"/>
        <end position="30"/>
    </location>
</feature>
<evidence type="ECO:0000313" key="3">
    <source>
        <dbReference type="EMBL" id="GMT13045.1"/>
    </source>
</evidence>
<proteinExistence type="predicted"/>